<dbReference type="PATRIC" id="fig|1216932.3.peg.256"/>
<reference evidence="2 3" key="1">
    <citation type="submission" date="2013-11" db="EMBL/GenBank/DDBJ databases">
        <title>Complete genome sequence of Clostridum sp. M2/40.</title>
        <authorList>
            <person name="Wibberg D."/>
            <person name="Puehler A."/>
            <person name="Schlueter A."/>
        </authorList>
    </citation>
    <scope>NUCLEOTIDE SEQUENCE [LARGE SCALE GENOMIC DNA]</scope>
    <source>
        <strain evidence="3">M2/40</strain>
    </source>
</reference>
<organism evidence="2 3">
    <name type="scientific">Clostridium bornimense</name>
    <dbReference type="NCBI Taxonomy" id="1216932"/>
    <lineage>
        <taxon>Bacteria</taxon>
        <taxon>Bacillati</taxon>
        <taxon>Bacillota</taxon>
        <taxon>Clostridia</taxon>
        <taxon>Eubacteriales</taxon>
        <taxon>Clostridiaceae</taxon>
        <taxon>Clostridium</taxon>
    </lineage>
</organism>
<name>W6RV15_9CLOT</name>
<evidence type="ECO:0000313" key="3">
    <source>
        <dbReference type="Proteomes" id="UP000019426"/>
    </source>
</evidence>
<sequence>MRRLTRKKRHKEKLSTGIIKIFVLILLLIIIATIVGYIFAKVV</sequence>
<gene>
    <name evidence="2" type="ORF">CM240_0274</name>
</gene>
<dbReference type="Proteomes" id="UP000019426">
    <property type="component" value="Chromosome M2/40_rep1"/>
</dbReference>
<protein>
    <submittedName>
        <fullName evidence="2">Putative membrane protein</fullName>
    </submittedName>
</protein>
<evidence type="ECO:0000256" key="1">
    <source>
        <dbReference type="SAM" id="Phobius"/>
    </source>
</evidence>
<dbReference type="EMBL" id="HG917868">
    <property type="protein sequence ID" value="CDM67444.1"/>
    <property type="molecule type" value="Genomic_DNA"/>
</dbReference>
<accession>W6RV15</accession>
<evidence type="ECO:0000313" key="2">
    <source>
        <dbReference type="EMBL" id="CDM67444.1"/>
    </source>
</evidence>
<keyword evidence="1" id="KW-0472">Membrane</keyword>
<dbReference type="HOGENOM" id="CLU_3231657_0_0_9"/>
<keyword evidence="3" id="KW-1185">Reference proteome</keyword>
<dbReference type="RefSeq" id="WP_278246571.1">
    <property type="nucleotide sequence ID" value="NZ_HG917868.1"/>
</dbReference>
<proteinExistence type="predicted"/>
<keyword evidence="1" id="KW-1133">Transmembrane helix</keyword>
<dbReference type="AlphaFoldDB" id="W6RV15"/>
<feature type="transmembrane region" description="Helical" evidence="1">
    <location>
        <begin position="21"/>
        <end position="40"/>
    </location>
</feature>
<dbReference type="KEGG" id="clt:CM240_0274"/>
<keyword evidence="1" id="KW-0812">Transmembrane</keyword>